<organism evidence="3 4">
    <name type="scientific">Streptomyces roseoviridis</name>
    <dbReference type="NCBI Taxonomy" id="67361"/>
    <lineage>
        <taxon>Bacteria</taxon>
        <taxon>Bacillati</taxon>
        <taxon>Actinomycetota</taxon>
        <taxon>Actinomycetes</taxon>
        <taxon>Kitasatosporales</taxon>
        <taxon>Streptomycetaceae</taxon>
        <taxon>Streptomyces</taxon>
    </lineage>
</organism>
<dbReference type="InterPro" id="IPR036291">
    <property type="entry name" value="NAD(P)-bd_dom_sf"/>
</dbReference>
<dbReference type="Pfam" id="PF03807">
    <property type="entry name" value="F420_oxidored"/>
    <property type="match status" value="1"/>
</dbReference>
<evidence type="ECO:0000313" key="3">
    <source>
        <dbReference type="EMBL" id="MFB9553437.1"/>
    </source>
</evidence>
<gene>
    <name evidence="3" type="ORF">ACFFTP_04395</name>
</gene>
<sequence length="209" mass="22172">MRVGIIGAGAMGRAMARRAALAGAVVLLADRGAGHAAGRAHRVAREAVAGTPGVVEAVTPRAALRPGLVILALDRADSLEFLRRHRRTLTGKVLVEVTVPRAEPRGTQMRELMAAVPGARWVRACAAGDAESIYRGLIDGHPVDVFVAADDDPAKIRVIELVDRSGLRALDAGRLDRAGVLDELTSLGREISHRLATPEGWAIKLLPSW</sequence>
<name>A0ABV5QIV0_9ACTN</name>
<evidence type="ECO:0000259" key="2">
    <source>
        <dbReference type="Pfam" id="PF03807"/>
    </source>
</evidence>
<accession>A0ABV5QIV0</accession>
<dbReference type="RefSeq" id="WP_345486454.1">
    <property type="nucleotide sequence ID" value="NZ_BAAAWU010000001.1"/>
</dbReference>
<dbReference type="InterPro" id="IPR051267">
    <property type="entry name" value="STEAP_metalloreductase"/>
</dbReference>
<keyword evidence="4" id="KW-1185">Reference proteome</keyword>
<dbReference type="Proteomes" id="UP001589716">
    <property type="component" value="Unassembled WGS sequence"/>
</dbReference>
<protein>
    <submittedName>
        <fullName evidence="3">NAD(P)-binding domain-containing protein</fullName>
    </submittedName>
</protein>
<evidence type="ECO:0000256" key="1">
    <source>
        <dbReference type="ARBA" id="ARBA00023002"/>
    </source>
</evidence>
<dbReference type="PANTHER" id="PTHR14239">
    <property type="entry name" value="DUDULIN-RELATED"/>
    <property type="match status" value="1"/>
</dbReference>
<reference evidence="3 4" key="1">
    <citation type="submission" date="2024-09" db="EMBL/GenBank/DDBJ databases">
        <authorList>
            <person name="Sun Q."/>
            <person name="Mori K."/>
        </authorList>
    </citation>
    <scope>NUCLEOTIDE SEQUENCE [LARGE SCALE GENOMIC DNA]</scope>
    <source>
        <strain evidence="3 4">JCM 4414</strain>
    </source>
</reference>
<evidence type="ECO:0000313" key="4">
    <source>
        <dbReference type="Proteomes" id="UP001589716"/>
    </source>
</evidence>
<proteinExistence type="predicted"/>
<comment type="caution">
    <text evidence="3">The sequence shown here is derived from an EMBL/GenBank/DDBJ whole genome shotgun (WGS) entry which is preliminary data.</text>
</comment>
<dbReference type="SUPFAM" id="SSF51735">
    <property type="entry name" value="NAD(P)-binding Rossmann-fold domains"/>
    <property type="match status" value="1"/>
</dbReference>
<dbReference type="InterPro" id="IPR028939">
    <property type="entry name" value="P5C_Rdtase_cat_N"/>
</dbReference>
<feature type="domain" description="Pyrroline-5-carboxylate reductase catalytic N-terminal" evidence="2">
    <location>
        <begin position="2"/>
        <end position="100"/>
    </location>
</feature>
<dbReference type="EMBL" id="JBHMCT010000005">
    <property type="protein sequence ID" value="MFB9553437.1"/>
    <property type="molecule type" value="Genomic_DNA"/>
</dbReference>
<dbReference type="Gene3D" id="3.40.50.720">
    <property type="entry name" value="NAD(P)-binding Rossmann-like Domain"/>
    <property type="match status" value="1"/>
</dbReference>
<keyword evidence="1" id="KW-0560">Oxidoreductase</keyword>